<dbReference type="EMBL" id="JACORU010000002">
    <property type="protein sequence ID" value="MBC5764226.1"/>
    <property type="molecule type" value="Genomic_DNA"/>
</dbReference>
<dbReference type="RefSeq" id="WP_187080702.1">
    <property type="nucleotide sequence ID" value="NZ_JACORU010000002.1"/>
</dbReference>
<reference evidence="2" key="1">
    <citation type="submission" date="2020-08" db="EMBL/GenBank/DDBJ databases">
        <title>Ramlibacter sp. GTP1 16S ribosomal RNA gene genome sequencing and assembly.</title>
        <authorList>
            <person name="Kang M."/>
        </authorList>
    </citation>
    <scope>NUCLEOTIDE SEQUENCE</scope>
    <source>
        <strain evidence="2">GTP1</strain>
    </source>
</reference>
<proteinExistence type="predicted"/>
<feature type="transmembrane region" description="Helical" evidence="1">
    <location>
        <begin position="32"/>
        <end position="53"/>
    </location>
</feature>
<dbReference type="Proteomes" id="UP000596827">
    <property type="component" value="Unassembled WGS sequence"/>
</dbReference>
<keyword evidence="3" id="KW-1185">Reference proteome</keyword>
<gene>
    <name evidence="2" type="ORF">H8R02_07190</name>
</gene>
<comment type="caution">
    <text evidence="2">The sequence shown here is derived from an EMBL/GenBank/DDBJ whole genome shotgun (WGS) entry which is preliminary data.</text>
</comment>
<name>A0A923S1F4_9BURK</name>
<evidence type="ECO:0000313" key="3">
    <source>
        <dbReference type="Proteomes" id="UP000596827"/>
    </source>
</evidence>
<dbReference type="AlphaFoldDB" id="A0A923S1F4"/>
<protein>
    <submittedName>
        <fullName evidence="2">Uncharacterized protein</fullName>
    </submittedName>
</protein>
<feature type="transmembrane region" description="Helical" evidence="1">
    <location>
        <begin position="7"/>
        <end position="26"/>
    </location>
</feature>
<feature type="transmembrane region" description="Helical" evidence="1">
    <location>
        <begin position="74"/>
        <end position="94"/>
    </location>
</feature>
<keyword evidence="1" id="KW-0812">Transmembrane</keyword>
<organism evidence="2 3">
    <name type="scientific">Ramlibacter albus</name>
    <dbReference type="NCBI Taxonomy" id="2079448"/>
    <lineage>
        <taxon>Bacteria</taxon>
        <taxon>Pseudomonadati</taxon>
        <taxon>Pseudomonadota</taxon>
        <taxon>Betaproteobacteria</taxon>
        <taxon>Burkholderiales</taxon>
        <taxon>Comamonadaceae</taxon>
        <taxon>Ramlibacter</taxon>
    </lineage>
</organism>
<accession>A0A923S1F4</accession>
<evidence type="ECO:0000256" key="1">
    <source>
        <dbReference type="SAM" id="Phobius"/>
    </source>
</evidence>
<evidence type="ECO:0000313" key="2">
    <source>
        <dbReference type="EMBL" id="MBC5764226.1"/>
    </source>
</evidence>
<sequence>MPNGHGFSYPYGFSMVVHPILALAIGAGAGKWWGWLLTGVAAALLVAFAWEAASRSEYEKIRANDPSTTRYSWVVNWLLFFAFPALMVTLWGVAANLRR</sequence>
<keyword evidence="1" id="KW-1133">Transmembrane helix</keyword>
<keyword evidence="1" id="KW-0472">Membrane</keyword>